<organism evidence="1 2">
    <name type="scientific">Eubacterium plexicaudatum ASF492</name>
    <dbReference type="NCBI Taxonomy" id="1235802"/>
    <lineage>
        <taxon>Bacteria</taxon>
        <taxon>Bacillati</taxon>
        <taxon>Bacillota</taxon>
        <taxon>Clostridia</taxon>
        <taxon>Eubacteriales</taxon>
        <taxon>Eubacteriaceae</taxon>
        <taxon>Eubacterium</taxon>
    </lineage>
</organism>
<protein>
    <submittedName>
        <fullName evidence="1">Uncharacterized protein</fullName>
    </submittedName>
</protein>
<comment type="caution">
    <text evidence="1">The sequence shown here is derived from an EMBL/GenBank/DDBJ whole genome shotgun (WGS) entry which is preliminary data.</text>
</comment>
<dbReference type="AlphaFoldDB" id="N2A4X9"/>
<evidence type="ECO:0000313" key="1">
    <source>
        <dbReference type="EMBL" id="EMZ21145.1"/>
    </source>
</evidence>
<dbReference type="STRING" id="1235802.C823_04718"/>
<proteinExistence type="predicted"/>
<gene>
    <name evidence="1" type="ORF">C823_04718</name>
</gene>
<evidence type="ECO:0000313" key="2">
    <source>
        <dbReference type="Proteomes" id="UP000012589"/>
    </source>
</evidence>
<accession>N2A4X9</accession>
<sequence length="107" mass="12116">MLYKIRVGDILLAENKPLSQTNAYLVVNLGMDEGFGLICLSCGSKVGVYGKDIQKFGEDINGFLNVKYIIPKEEICDYFNGKYKLKYKVKAHDIANIDDEFGLEIER</sequence>
<keyword evidence="2" id="KW-1185">Reference proteome</keyword>
<dbReference type="PATRIC" id="fig|1235802.3.peg.4978"/>
<dbReference type="HOGENOM" id="CLU_2206103_0_0_9"/>
<reference evidence="1 2" key="1">
    <citation type="journal article" date="2014" name="Genome Announc.">
        <title>Draft genome sequences of the altered schaedler flora, a defined bacterial community from gnotobiotic mice.</title>
        <authorList>
            <person name="Wannemuehler M.J."/>
            <person name="Overstreet A.M."/>
            <person name="Ward D.V."/>
            <person name="Phillips G.J."/>
        </authorList>
    </citation>
    <scope>NUCLEOTIDE SEQUENCE [LARGE SCALE GENOMIC DNA]</scope>
    <source>
        <strain evidence="1 2">ASF492</strain>
    </source>
</reference>
<dbReference type="Proteomes" id="UP000012589">
    <property type="component" value="Unassembled WGS sequence"/>
</dbReference>
<name>N2A4X9_9FIRM</name>
<dbReference type="EMBL" id="AQFT01000136">
    <property type="protein sequence ID" value="EMZ21145.1"/>
    <property type="molecule type" value="Genomic_DNA"/>
</dbReference>